<dbReference type="PANTHER" id="PTHR42756:SF1">
    <property type="entry name" value="TRANSCRIPTIONAL REPRESSOR OF EMRAB OPERON"/>
    <property type="match status" value="1"/>
</dbReference>
<keyword evidence="3" id="KW-0804">Transcription</keyword>
<dbReference type="PRINTS" id="PR00598">
    <property type="entry name" value="HTHMARR"/>
</dbReference>
<dbReference type="AlphaFoldDB" id="A0A1G5R150"/>
<evidence type="ECO:0000256" key="1">
    <source>
        <dbReference type="ARBA" id="ARBA00023015"/>
    </source>
</evidence>
<dbReference type="Proteomes" id="UP000198767">
    <property type="component" value="Unassembled WGS sequence"/>
</dbReference>
<dbReference type="PROSITE" id="PS50995">
    <property type="entry name" value="HTH_MARR_2"/>
    <property type="match status" value="1"/>
</dbReference>
<proteinExistence type="predicted"/>
<reference evidence="5 6" key="1">
    <citation type="submission" date="2016-10" db="EMBL/GenBank/DDBJ databases">
        <authorList>
            <person name="de Groot N.N."/>
        </authorList>
    </citation>
    <scope>NUCLEOTIDE SEQUENCE [LARGE SCALE GENOMIC DNA]</scope>
    <source>
        <strain evidence="5 6">U95</strain>
    </source>
</reference>
<gene>
    <name evidence="5" type="ORF">SAMN04488118_107129</name>
</gene>
<keyword evidence="1" id="KW-0805">Transcription regulation</keyword>
<organism evidence="5 6">
    <name type="scientific">Epibacterium ulvae</name>
    <dbReference type="NCBI Taxonomy" id="1156985"/>
    <lineage>
        <taxon>Bacteria</taxon>
        <taxon>Pseudomonadati</taxon>
        <taxon>Pseudomonadota</taxon>
        <taxon>Alphaproteobacteria</taxon>
        <taxon>Rhodobacterales</taxon>
        <taxon>Roseobacteraceae</taxon>
        <taxon>Epibacterium</taxon>
    </lineage>
</organism>
<dbReference type="InterPro" id="IPR036388">
    <property type="entry name" value="WH-like_DNA-bd_sf"/>
</dbReference>
<evidence type="ECO:0000256" key="2">
    <source>
        <dbReference type="ARBA" id="ARBA00023125"/>
    </source>
</evidence>
<evidence type="ECO:0000313" key="5">
    <source>
        <dbReference type="EMBL" id="SCZ67825.1"/>
    </source>
</evidence>
<sequence length="154" mass="17328">MTNAHVQEIYDLHSRLGFRLTRLSNLMKARLDKILAPHGLSRLSWCALTGIGLQGITTPSQLADHIGITRQAVSRLLLQMRKNGLVEQSFDTSDGRARRLTLSTYGNEKLALCHPLVDENQQYFASKISQSELHQFNQTIDNLLDGETARLDEV</sequence>
<dbReference type="InterPro" id="IPR036390">
    <property type="entry name" value="WH_DNA-bd_sf"/>
</dbReference>
<name>A0A1G5R150_9RHOB</name>
<accession>A0A1G5R150</accession>
<dbReference type="Gene3D" id="1.10.10.10">
    <property type="entry name" value="Winged helix-like DNA-binding domain superfamily/Winged helix DNA-binding domain"/>
    <property type="match status" value="1"/>
</dbReference>
<dbReference type="EMBL" id="FMWG01000007">
    <property type="protein sequence ID" value="SCZ67825.1"/>
    <property type="molecule type" value="Genomic_DNA"/>
</dbReference>
<evidence type="ECO:0000259" key="4">
    <source>
        <dbReference type="PROSITE" id="PS50995"/>
    </source>
</evidence>
<dbReference type="SUPFAM" id="SSF46785">
    <property type="entry name" value="Winged helix' DNA-binding domain"/>
    <property type="match status" value="1"/>
</dbReference>
<dbReference type="RefSeq" id="WP_090219409.1">
    <property type="nucleotide sequence ID" value="NZ_CANLDO010000005.1"/>
</dbReference>
<keyword evidence="6" id="KW-1185">Reference proteome</keyword>
<evidence type="ECO:0000256" key="3">
    <source>
        <dbReference type="ARBA" id="ARBA00023163"/>
    </source>
</evidence>
<dbReference type="InterPro" id="IPR000835">
    <property type="entry name" value="HTH_MarR-typ"/>
</dbReference>
<dbReference type="GO" id="GO:0003677">
    <property type="term" value="F:DNA binding"/>
    <property type="evidence" value="ECO:0007669"/>
    <property type="project" value="UniProtKB-KW"/>
</dbReference>
<protein>
    <submittedName>
        <fullName evidence="5">Transcriptional regulator, MarR family</fullName>
    </submittedName>
</protein>
<evidence type="ECO:0000313" key="6">
    <source>
        <dbReference type="Proteomes" id="UP000198767"/>
    </source>
</evidence>
<keyword evidence="2" id="KW-0238">DNA-binding</keyword>
<dbReference type="PANTHER" id="PTHR42756">
    <property type="entry name" value="TRANSCRIPTIONAL REGULATOR, MARR"/>
    <property type="match status" value="1"/>
</dbReference>
<dbReference type="OrthoDB" id="7875399at2"/>
<dbReference type="Pfam" id="PF12802">
    <property type="entry name" value="MarR_2"/>
    <property type="match status" value="1"/>
</dbReference>
<dbReference type="GO" id="GO:0003700">
    <property type="term" value="F:DNA-binding transcription factor activity"/>
    <property type="evidence" value="ECO:0007669"/>
    <property type="project" value="InterPro"/>
</dbReference>
<feature type="domain" description="HTH marR-type" evidence="4">
    <location>
        <begin position="13"/>
        <end position="145"/>
    </location>
</feature>
<dbReference type="SMART" id="SM00347">
    <property type="entry name" value="HTH_MARR"/>
    <property type="match status" value="1"/>
</dbReference>